<proteinExistence type="predicted"/>
<dbReference type="OrthoDB" id="5296159at2"/>
<accession>C6BW63</accession>
<reference evidence="3 4" key="1">
    <citation type="submission" date="2009-06" db="EMBL/GenBank/DDBJ databases">
        <title>Complete sequence of Desulfovibrio salexigens DSM 2638.</title>
        <authorList>
            <consortium name="US DOE Joint Genome Institute"/>
            <person name="Lucas S."/>
            <person name="Copeland A."/>
            <person name="Lapidus A."/>
            <person name="Glavina del Rio T."/>
            <person name="Tice H."/>
            <person name="Bruce D."/>
            <person name="Goodwin L."/>
            <person name="Pitluck S."/>
            <person name="Munk A.C."/>
            <person name="Brettin T."/>
            <person name="Detter J.C."/>
            <person name="Han C."/>
            <person name="Tapia R."/>
            <person name="Larimer F."/>
            <person name="Land M."/>
            <person name="Hauser L."/>
            <person name="Kyrpides N."/>
            <person name="Anderson I."/>
            <person name="Wall J.D."/>
            <person name="Arkin A.P."/>
            <person name="Dehal P."/>
            <person name="Chivian D."/>
            <person name="Giles B."/>
            <person name="Hazen T.C."/>
        </authorList>
    </citation>
    <scope>NUCLEOTIDE SEQUENCE [LARGE SCALE GENOMIC DNA]</scope>
    <source>
        <strain evidence="4">ATCC 14822 / DSM 2638 / NCIMB 8403 / VKM B-1763</strain>
    </source>
</reference>
<evidence type="ECO:0000313" key="3">
    <source>
        <dbReference type="EMBL" id="ACS78307.1"/>
    </source>
</evidence>
<gene>
    <name evidence="3" type="ordered locus">Desal_0240</name>
</gene>
<dbReference type="InterPro" id="IPR001638">
    <property type="entry name" value="Solute-binding_3/MltF_N"/>
</dbReference>
<evidence type="ECO:0000313" key="4">
    <source>
        <dbReference type="Proteomes" id="UP000002601"/>
    </source>
</evidence>
<dbReference type="AlphaFoldDB" id="C6BW63"/>
<dbReference type="PANTHER" id="PTHR35936:SF25">
    <property type="entry name" value="ABC TRANSPORTER SUBSTRATE-BINDING PROTEIN"/>
    <property type="match status" value="1"/>
</dbReference>
<feature type="domain" description="Solute-binding protein family 3/N-terminal" evidence="2">
    <location>
        <begin position="34"/>
        <end position="248"/>
    </location>
</feature>
<organism evidence="3 4">
    <name type="scientific">Maridesulfovibrio salexigens (strain ATCC 14822 / DSM 2638 / NCIMB 8403 / VKM B-1763)</name>
    <name type="common">Desulfovibrio salexigens</name>
    <dbReference type="NCBI Taxonomy" id="526222"/>
    <lineage>
        <taxon>Bacteria</taxon>
        <taxon>Pseudomonadati</taxon>
        <taxon>Thermodesulfobacteriota</taxon>
        <taxon>Desulfovibrionia</taxon>
        <taxon>Desulfovibrionales</taxon>
        <taxon>Desulfovibrionaceae</taxon>
        <taxon>Maridesulfovibrio</taxon>
    </lineage>
</organism>
<name>C6BW63_MARSD</name>
<dbReference type="HOGENOM" id="CLU_064076_3_0_7"/>
<evidence type="ECO:0000256" key="1">
    <source>
        <dbReference type="ARBA" id="ARBA00022729"/>
    </source>
</evidence>
<evidence type="ECO:0000259" key="2">
    <source>
        <dbReference type="Pfam" id="PF00497"/>
    </source>
</evidence>
<dbReference type="Proteomes" id="UP000002601">
    <property type="component" value="Chromosome"/>
</dbReference>
<dbReference type="Gene3D" id="3.40.190.10">
    <property type="entry name" value="Periplasmic binding protein-like II"/>
    <property type="match status" value="2"/>
</dbReference>
<keyword evidence="1" id="KW-0732">Signal</keyword>
<sequence>MNRIRVVSVVLLALIMLTYGRAVSAVEVVTVATGEWEPYVSKSNGGSGICTDIVKAAFAAEGIKVEFQFYPWKRALRCLMQAGVDGSFPWVKRDEREKLFLYSDPIYEMKASLFYLKKRFKDHADISSDVIKKYLVGVPLGYELGNDLKQMGYKCEPVPCISNGFEMLLKGRIDFLLESDDVGRYLIKESYSGLISEFGEIAAPLKSESLHLLLCKKRNNSKYLLRMFNKGLKKIKSSGKYAKLIEKY</sequence>
<dbReference type="SUPFAM" id="SSF53850">
    <property type="entry name" value="Periplasmic binding protein-like II"/>
    <property type="match status" value="1"/>
</dbReference>
<dbReference type="RefSeq" id="WP_012765833.1">
    <property type="nucleotide sequence ID" value="NC_012881.1"/>
</dbReference>
<dbReference type="Pfam" id="PF00497">
    <property type="entry name" value="SBP_bac_3"/>
    <property type="match status" value="1"/>
</dbReference>
<dbReference type="EMBL" id="CP001649">
    <property type="protein sequence ID" value="ACS78307.1"/>
    <property type="molecule type" value="Genomic_DNA"/>
</dbReference>
<dbReference type="PANTHER" id="PTHR35936">
    <property type="entry name" value="MEMBRANE-BOUND LYTIC MUREIN TRANSGLYCOSYLASE F"/>
    <property type="match status" value="1"/>
</dbReference>
<dbReference type="KEGG" id="dsa:Desal_0240"/>
<protein>
    <submittedName>
        <fullName evidence="3">Extracellular solute-binding protein family 3</fullName>
    </submittedName>
</protein>
<dbReference type="eggNOG" id="COG0834">
    <property type="taxonomic scope" value="Bacteria"/>
</dbReference>
<keyword evidence="4" id="KW-1185">Reference proteome</keyword>
<dbReference type="STRING" id="526222.Desal_0240"/>